<name>A0A834FX65_RHOSS</name>
<evidence type="ECO:0000313" key="1">
    <source>
        <dbReference type="EMBL" id="KAF7119599.1"/>
    </source>
</evidence>
<sequence length="103" mass="11518">MVGRLGIKKRRRCAELANLRGRRLFTGGSSIVEFWASLMPVANMPTTSWFMVSSISNHHCYGPLPVTRCGITSWITNVSSNVPYTGYDRGKFSQVPQARVAWP</sequence>
<comment type="caution">
    <text evidence="1">The sequence shown here is derived from an EMBL/GenBank/DDBJ whole genome shotgun (WGS) entry which is preliminary data.</text>
</comment>
<dbReference type="Proteomes" id="UP000626092">
    <property type="component" value="Unassembled WGS sequence"/>
</dbReference>
<protein>
    <submittedName>
        <fullName evidence="1">Uncharacterized protein</fullName>
    </submittedName>
</protein>
<gene>
    <name evidence="1" type="ORF">RHSIM_Rhsim13G0117800</name>
</gene>
<dbReference type="AlphaFoldDB" id="A0A834FX65"/>
<organism evidence="1 2">
    <name type="scientific">Rhododendron simsii</name>
    <name type="common">Sims's rhododendron</name>
    <dbReference type="NCBI Taxonomy" id="118357"/>
    <lineage>
        <taxon>Eukaryota</taxon>
        <taxon>Viridiplantae</taxon>
        <taxon>Streptophyta</taxon>
        <taxon>Embryophyta</taxon>
        <taxon>Tracheophyta</taxon>
        <taxon>Spermatophyta</taxon>
        <taxon>Magnoliopsida</taxon>
        <taxon>eudicotyledons</taxon>
        <taxon>Gunneridae</taxon>
        <taxon>Pentapetalae</taxon>
        <taxon>asterids</taxon>
        <taxon>Ericales</taxon>
        <taxon>Ericaceae</taxon>
        <taxon>Ericoideae</taxon>
        <taxon>Rhodoreae</taxon>
        <taxon>Rhododendron</taxon>
    </lineage>
</organism>
<evidence type="ECO:0000313" key="2">
    <source>
        <dbReference type="Proteomes" id="UP000626092"/>
    </source>
</evidence>
<accession>A0A834FX65</accession>
<reference evidence="1" key="1">
    <citation type="submission" date="2019-11" db="EMBL/GenBank/DDBJ databases">
        <authorList>
            <person name="Liu Y."/>
            <person name="Hou J."/>
            <person name="Li T.-Q."/>
            <person name="Guan C.-H."/>
            <person name="Wu X."/>
            <person name="Wu H.-Z."/>
            <person name="Ling F."/>
            <person name="Zhang R."/>
            <person name="Shi X.-G."/>
            <person name="Ren J.-P."/>
            <person name="Chen E.-F."/>
            <person name="Sun J.-M."/>
        </authorList>
    </citation>
    <scope>NUCLEOTIDE SEQUENCE</scope>
    <source>
        <strain evidence="1">Adult_tree_wgs_1</strain>
        <tissue evidence="1">Leaves</tissue>
    </source>
</reference>
<keyword evidence="2" id="KW-1185">Reference proteome</keyword>
<proteinExistence type="predicted"/>
<dbReference type="EMBL" id="WJXA01000013">
    <property type="protein sequence ID" value="KAF7119599.1"/>
    <property type="molecule type" value="Genomic_DNA"/>
</dbReference>